<evidence type="ECO:0000259" key="5">
    <source>
        <dbReference type="PROSITE" id="PS50932"/>
    </source>
</evidence>
<dbReference type="PROSITE" id="PS50932">
    <property type="entry name" value="HTH_LACI_2"/>
    <property type="match status" value="1"/>
</dbReference>
<dbReference type="InterPro" id="IPR046335">
    <property type="entry name" value="LacI/GalR-like_sensor"/>
</dbReference>
<protein>
    <submittedName>
        <fullName evidence="6">LacI family DNA-binding transcriptional regulator</fullName>
    </submittedName>
</protein>
<keyword evidence="7" id="KW-1185">Reference proteome</keyword>
<gene>
    <name evidence="6" type="ORF">QMQ05_16445</name>
</gene>
<dbReference type="PANTHER" id="PTHR30146:SF155">
    <property type="entry name" value="ALANINE RACEMASE"/>
    <property type="match status" value="1"/>
</dbReference>
<dbReference type="Pfam" id="PF00356">
    <property type="entry name" value="LacI"/>
    <property type="match status" value="1"/>
</dbReference>
<dbReference type="EMBL" id="CP125942">
    <property type="protein sequence ID" value="XAO45897.1"/>
    <property type="molecule type" value="Genomic_DNA"/>
</dbReference>
<name>A0AAU6WDM1_9MICC</name>
<dbReference type="GO" id="GO:0000976">
    <property type="term" value="F:transcription cis-regulatory region binding"/>
    <property type="evidence" value="ECO:0007669"/>
    <property type="project" value="TreeGrafter"/>
</dbReference>
<dbReference type="SUPFAM" id="SSF47413">
    <property type="entry name" value="lambda repressor-like DNA-binding domains"/>
    <property type="match status" value="1"/>
</dbReference>
<sequence length="348" mass="36644">MSQMPSRRPTIRDVAKHAGVSKSLVLSDPSKVSSLRRSRVEDSIRELGYQPNLAARSLVAENRHAIGVVLGELHNPWVLEVAEVAREALQAAGFDVLFSAAAIHDGRGIGPAEPQALRDLRVSGLLVLGSADDTASFETAFGETPAVFVGSGRELQANTAVVSVDDEQGFGLVMDHLVAGGHQRIAHVSGGPGPVSAQREAAYHRAMQRHGLRQHVRVVEAGPSLHAGYDAVAQLLASGARPDALACFNDLCAFGAIQALDEAGASAAVTGYDNISLSSLKRISLTSVDSDFQDLGRSSARLLLQLVRSPEGKFTRQLTISPRLVVRSSSTGNTQLPGESAVGATLVE</sequence>
<keyword evidence="2 6" id="KW-0238">DNA-binding</keyword>
<dbReference type="KEGG" id="gey:QMQ05_16445"/>
<feature type="region of interest" description="Disordered" evidence="4">
    <location>
        <begin position="329"/>
        <end position="348"/>
    </location>
</feature>
<evidence type="ECO:0000256" key="1">
    <source>
        <dbReference type="ARBA" id="ARBA00023015"/>
    </source>
</evidence>
<dbReference type="Proteomes" id="UP001486888">
    <property type="component" value="Chromosome"/>
</dbReference>
<dbReference type="Pfam" id="PF13377">
    <property type="entry name" value="Peripla_BP_3"/>
    <property type="match status" value="1"/>
</dbReference>
<dbReference type="AlphaFoldDB" id="A0AAU6WDM1"/>
<keyword evidence="3" id="KW-0804">Transcription</keyword>
<dbReference type="InterPro" id="IPR010982">
    <property type="entry name" value="Lambda_DNA-bd_dom_sf"/>
</dbReference>
<organism evidence="6 7">
    <name type="scientific">Glutamicibacter ectropisis</name>
    <dbReference type="NCBI Taxonomy" id="3046593"/>
    <lineage>
        <taxon>Bacteria</taxon>
        <taxon>Bacillati</taxon>
        <taxon>Actinomycetota</taxon>
        <taxon>Actinomycetes</taxon>
        <taxon>Micrococcales</taxon>
        <taxon>Micrococcaceae</taxon>
        <taxon>Glutamicibacter</taxon>
    </lineage>
</organism>
<dbReference type="InterPro" id="IPR000843">
    <property type="entry name" value="HTH_LacI"/>
</dbReference>
<reference evidence="6 7" key="1">
    <citation type="submission" date="2023-05" db="EMBL/GenBank/DDBJ databases">
        <title>Glutamicibacter sp. B1, complete genome.</title>
        <authorList>
            <person name="Long Y.H."/>
            <person name="Fang T."/>
            <person name="Li X.Y."/>
        </authorList>
    </citation>
    <scope>NUCLEOTIDE SEQUENCE [LARGE SCALE GENOMIC DNA]</scope>
    <source>
        <strain evidence="6 7">B1</strain>
    </source>
</reference>
<dbReference type="CDD" id="cd06267">
    <property type="entry name" value="PBP1_LacI_sugar_binding-like"/>
    <property type="match status" value="1"/>
</dbReference>
<evidence type="ECO:0000313" key="6">
    <source>
        <dbReference type="EMBL" id="XAO45897.1"/>
    </source>
</evidence>
<dbReference type="PANTHER" id="PTHR30146">
    <property type="entry name" value="LACI-RELATED TRANSCRIPTIONAL REPRESSOR"/>
    <property type="match status" value="1"/>
</dbReference>
<keyword evidence="1" id="KW-0805">Transcription regulation</keyword>
<dbReference type="SMART" id="SM00354">
    <property type="entry name" value="HTH_LACI"/>
    <property type="match status" value="1"/>
</dbReference>
<dbReference type="RefSeq" id="WP_345471809.1">
    <property type="nucleotide sequence ID" value="NZ_CP125942.1"/>
</dbReference>
<proteinExistence type="predicted"/>
<dbReference type="SUPFAM" id="SSF53822">
    <property type="entry name" value="Periplasmic binding protein-like I"/>
    <property type="match status" value="1"/>
</dbReference>
<evidence type="ECO:0000256" key="2">
    <source>
        <dbReference type="ARBA" id="ARBA00023125"/>
    </source>
</evidence>
<dbReference type="GO" id="GO:0003700">
    <property type="term" value="F:DNA-binding transcription factor activity"/>
    <property type="evidence" value="ECO:0007669"/>
    <property type="project" value="TreeGrafter"/>
</dbReference>
<dbReference type="Gene3D" id="3.40.50.2300">
    <property type="match status" value="2"/>
</dbReference>
<dbReference type="CDD" id="cd01392">
    <property type="entry name" value="HTH_LacI"/>
    <property type="match status" value="1"/>
</dbReference>
<dbReference type="Gene3D" id="1.10.260.40">
    <property type="entry name" value="lambda repressor-like DNA-binding domains"/>
    <property type="match status" value="1"/>
</dbReference>
<evidence type="ECO:0000256" key="4">
    <source>
        <dbReference type="SAM" id="MobiDB-lite"/>
    </source>
</evidence>
<accession>A0AAU6WDM1</accession>
<evidence type="ECO:0000256" key="3">
    <source>
        <dbReference type="ARBA" id="ARBA00023163"/>
    </source>
</evidence>
<dbReference type="InterPro" id="IPR028082">
    <property type="entry name" value="Peripla_BP_I"/>
</dbReference>
<feature type="domain" description="HTH lacI-type" evidence="5">
    <location>
        <begin position="9"/>
        <end position="60"/>
    </location>
</feature>
<evidence type="ECO:0000313" key="7">
    <source>
        <dbReference type="Proteomes" id="UP001486888"/>
    </source>
</evidence>